<dbReference type="InterPro" id="IPR036388">
    <property type="entry name" value="WH-like_DNA-bd_sf"/>
</dbReference>
<dbReference type="SMART" id="SM00420">
    <property type="entry name" value="HTH_DEOR"/>
    <property type="match status" value="1"/>
</dbReference>
<gene>
    <name evidence="5" type="ORF">GCM10009838_55400</name>
</gene>
<name>A0ABP5DUB4_9ACTN</name>
<reference evidence="6" key="1">
    <citation type="journal article" date="2019" name="Int. J. Syst. Evol. Microbiol.">
        <title>The Global Catalogue of Microorganisms (GCM) 10K type strain sequencing project: providing services to taxonomists for standard genome sequencing and annotation.</title>
        <authorList>
            <consortium name="The Broad Institute Genomics Platform"/>
            <consortium name="The Broad Institute Genome Sequencing Center for Infectious Disease"/>
            <person name="Wu L."/>
            <person name="Ma J."/>
        </authorList>
    </citation>
    <scope>NUCLEOTIDE SEQUENCE [LARGE SCALE GENOMIC DNA]</scope>
    <source>
        <strain evidence="6">JCM 16013</strain>
    </source>
</reference>
<dbReference type="InterPro" id="IPR001034">
    <property type="entry name" value="DeoR_HTH"/>
</dbReference>
<dbReference type="PANTHER" id="PTHR30363:SF44">
    <property type="entry name" value="AGA OPERON TRANSCRIPTIONAL REPRESSOR-RELATED"/>
    <property type="match status" value="1"/>
</dbReference>
<protein>
    <submittedName>
        <fullName evidence="5">DeoR/GlpR family DNA-binding transcription regulator</fullName>
    </submittedName>
</protein>
<dbReference type="Gene3D" id="3.40.50.1360">
    <property type="match status" value="1"/>
</dbReference>
<evidence type="ECO:0000256" key="1">
    <source>
        <dbReference type="ARBA" id="ARBA00023015"/>
    </source>
</evidence>
<dbReference type="Pfam" id="PF08220">
    <property type="entry name" value="HTH_DeoR"/>
    <property type="match status" value="1"/>
</dbReference>
<keyword evidence="3" id="KW-0804">Transcription</keyword>
<dbReference type="PROSITE" id="PS51000">
    <property type="entry name" value="HTH_DEOR_2"/>
    <property type="match status" value="1"/>
</dbReference>
<evidence type="ECO:0000256" key="3">
    <source>
        <dbReference type="ARBA" id="ARBA00023163"/>
    </source>
</evidence>
<dbReference type="Gene3D" id="1.10.10.10">
    <property type="entry name" value="Winged helix-like DNA-binding domain superfamily/Winged helix DNA-binding domain"/>
    <property type="match status" value="1"/>
</dbReference>
<dbReference type="SUPFAM" id="SSF100950">
    <property type="entry name" value="NagB/RpiA/CoA transferase-like"/>
    <property type="match status" value="1"/>
</dbReference>
<dbReference type="InterPro" id="IPR036390">
    <property type="entry name" value="WH_DNA-bd_sf"/>
</dbReference>
<feature type="domain" description="HTH deoR-type" evidence="4">
    <location>
        <begin position="3"/>
        <end position="58"/>
    </location>
</feature>
<keyword evidence="6" id="KW-1185">Reference proteome</keyword>
<dbReference type="SMART" id="SM01134">
    <property type="entry name" value="DeoRC"/>
    <property type="match status" value="1"/>
</dbReference>
<evidence type="ECO:0000256" key="2">
    <source>
        <dbReference type="ARBA" id="ARBA00023125"/>
    </source>
</evidence>
<dbReference type="Proteomes" id="UP001499854">
    <property type="component" value="Unassembled WGS sequence"/>
</dbReference>
<dbReference type="PRINTS" id="PR00037">
    <property type="entry name" value="HTHLACR"/>
</dbReference>
<comment type="caution">
    <text evidence="5">The sequence shown here is derived from an EMBL/GenBank/DDBJ whole genome shotgun (WGS) entry which is preliminary data.</text>
</comment>
<evidence type="ECO:0000313" key="5">
    <source>
        <dbReference type="EMBL" id="GAA1985907.1"/>
    </source>
</evidence>
<dbReference type="InterPro" id="IPR014036">
    <property type="entry name" value="DeoR-like_C"/>
</dbReference>
<evidence type="ECO:0000313" key="6">
    <source>
        <dbReference type="Proteomes" id="UP001499854"/>
    </source>
</evidence>
<dbReference type="SUPFAM" id="SSF46785">
    <property type="entry name" value="Winged helix' DNA-binding domain"/>
    <property type="match status" value="1"/>
</dbReference>
<keyword evidence="2 5" id="KW-0238">DNA-binding</keyword>
<dbReference type="PANTHER" id="PTHR30363">
    <property type="entry name" value="HTH-TYPE TRANSCRIPTIONAL REGULATOR SRLR-RELATED"/>
    <property type="match status" value="1"/>
</dbReference>
<proteinExistence type="predicted"/>
<evidence type="ECO:0000259" key="4">
    <source>
        <dbReference type="PROSITE" id="PS51000"/>
    </source>
</evidence>
<dbReference type="Pfam" id="PF00455">
    <property type="entry name" value="DeoRC"/>
    <property type="match status" value="1"/>
</dbReference>
<organism evidence="5 6">
    <name type="scientific">Catenulispora subtropica</name>
    <dbReference type="NCBI Taxonomy" id="450798"/>
    <lineage>
        <taxon>Bacteria</taxon>
        <taxon>Bacillati</taxon>
        <taxon>Actinomycetota</taxon>
        <taxon>Actinomycetes</taxon>
        <taxon>Catenulisporales</taxon>
        <taxon>Catenulisporaceae</taxon>
        <taxon>Catenulispora</taxon>
    </lineage>
</organism>
<dbReference type="PROSITE" id="PS00894">
    <property type="entry name" value="HTH_DEOR_1"/>
    <property type="match status" value="1"/>
</dbReference>
<dbReference type="InterPro" id="IPR050313">
    <property type="entry name" value="Carb_Metab_HTH_regulators"/>
</dbReference>
<accession>A0ABP5DUB4</accession>
<sequence>MLAAQRQSWILEEVRRHGAVRVTELVAALNVSDMTVRRDLDALAEQGLVTKVHGGATAHGGGSTDEPSFSVKAARQRRAKESIARAAADLVRPGTAIGVSAGSTTFAFARHLVRVPDLTVVTNSPPVADLLHTLPGPPQTVILTGGVRTVSDALVGPVAIQAIRRLHLDCVFIGVHGVDAEAGFTSPNLMEAETNRVLVSTARRLVVMADHTKWGVVGLSEIAALHEASVLVSDDGLGAGARQVLREAVGELIVVPVEGAGTNEEEE</sequence>
<keyword evidence="1" id="KW-0805">Transcription regulation</keyword>
<dbReference type="GO" id="GO:0003677">
    <property type="term" value="F:DNA binding"/>
    <property type="evidence" value="ECO:0007669"/>
    <property type="project" value="UniProtKB-KW"/>
</dbReference>
<dbReference type="EMBL" id="BAAAQM010000036">
    <property type="protein sequence ID" value="GAA1985907.1"/>
    <property type="molecule type" value="Genomic_DNA"/>
</dbReference>
<dbReference type="InterPro" id="IPR018356">
    <property type="entry name" value="Tscrpt_reg_HTH_DeoR_CS"/>
</dbReference>
<dbReference type="InterPro" id="IPR037171">
    <property type="entry name" value="NagB/RpiA_transferase-like"/>
</dbReference>
<dbReference type="RefSeq" id="WP_344660058.1">
    <property type="nucleotide sequence ID" value="NZ_BAAAQM010000036.1"/>
</dbReference>